<evidence type="ECO:0000256" key="3">
    <source>
        <dbReference type="ARBA" id="ARBA00022723"/>
    </source>
</evidence>
<keyword evidence="5" id="KW-0862">Zinc</keyword>
<feature type="zinc finger region" description="RING-Gid-type" evidence="6">
    <location>
        <begin position="317"/>
        <end position="373"/>
    </location>
</feature>
<proteinExistence type="predicted"/>
<keyword evidence="10" id="KW-1185">Reference proteome</keyword>
<gene>
    <name evidence="9" type="ORF">EVEC_LOCUS5503</name>
</gene>
<sequence>MVDVVNAHLQRVLDYIEEFKAQWTPVVTRQIEQFRRLYTELIDTAGEDAELSVTAQVILEEAIIKLNAILAELALKHRTGHTLISKTGKEIERNFVSDLTCLTKNEKNFDSDPKLHKRVNALITEHLTSTGKFEVAETLLKEAPLPAGSNFPNLDNTQARKLIDAFTEKDPTPALEWLRANAPEEEALIFDLQKQQFIKYLQEGDKLKALEYSRQLASRAEEVGPLMWAMVVKDPEKRYPQLFNPAVWHQLELRLAKVLSHSDNYLNQILETGIKAVPSLITLRTMMVNRRPESLFHGDELPIEVEVPCHVHSVFACPILKAQCTEANPPMRLNCGHVISRDALQKLAQSGRFVNPTHINASYTHSRLKCPYCPIESNVSDAKRVYF</sequence>
<evidence type="ECO:0000259" key="7">
    <source>
        <dbReference type="PROSITE" id="PS50897"/>
    </source>
</evidence>
<evidence type="ECO:0000256" key="5">
    <source>
        <dbReference type="ARBA" id="ARBA00022833"/>
    </source>
</evidence>
<dbReference type="GO" id="GO:0043161">
    <property type="term" value="P:proteasome-mediated ubiquitin-dependent protein catabolic process"/>
    <property type="evidence" value="ECO:0007669"/>
    <property type="project" value="InterPro"/>
</dbReference>
<dbReference type="InterPro" id="IPR045098">
    <property type="entry name" value="Fyv10_fam"/>
</dbReference>
<dbReference type="SUPFAM" id="SSF57850">
    <property type="entry name" value="RING/U-box"/>
    <property type="match status" value="1"/>
</dbReference>
<dbReference type="PANTHER" id="PTHR12170:SF3">
    <property type="entry name" value="GH10162P"/>
    <property type="match status" value="1"/>
</dbReference>
<evidence type="ECO:0000256" key="2">
    <source>
        <dbReference type="ARBA" id="ARBA00022490"/>
    </source>
</evidence>
<protein>
    <submittedName>
        <fullName evidence="11">RING-Gid-type domain-containing protein</fullName>
    </submittedName>
</protein>
<name>A0A0N4V6K5_ENTVE</name>
<dbReference type="PANTHER" id="PTHR12170">
    <property type="entry name" value="MACROPHAGE ERYTHROBLAST ATTACHER-RELATED"/>
    <property type="match status" value="1"/>
</dbReference>
<dbReference type="GO" id="GO:0061630">
    <property type="term" value="F:ubiquitin protein ligase activity"/>
    <property type="evidence" value="ECO:0007669"/>
    <property type="project" value="InterPro"/>
</dbReference>
<evidence type="ECO:0000259" key="8">
    <source>
        <dbReference type="PROSITE" id="PS51867"/>
    </source>
</evidence>
<dbReference type="WBParaSite" id="EVEC_0000589201-mRNA-1">
    <property type="protein sequence ID" value="EVEC_0000589201-mRNA-1"/>
    <property type="gene ID" value="EVEC_0000589201"/>
</dbReference>
<organism evidence="11">
    <name type="scientific">Enterobius vermicularis</name>
    <name type="common">Human pinworm</name>
    <dbReference type="NCBI Taxonomy" id="51028"/>
    <lineage>
        <taxon>Eukaryota</taxon>
        <taxon>Metazoa</taxon>
        <taxon>Ecdysozoa</taxon>
        <taxon>Nematoda</taxon>
        <taxon>Chromadorea</taxon>
        <taxon>Rhabditida</taxon>
        <taxon>Spirurina</taxon>
        <taxon>Oxyuridomorpha</taxon>
        <taxon>Oxyuroidea</taxon>
        <taxon>Oxyuridae</taxon>
        <taxon>Enterobius</taxon>
    </lineage>
</organism>
<reference evidence="9 10" key="2">
    <citation type="submission" date="2018-10" db="EMBL/GenBank/DDBJ databases">
        <authorList>
            <consortium name="Pathogen Informatics"/>
        </authorList>
    </citation>
    <scope>NUCLEOTIDE SEQUENCE [LARGE SCALE GENOMIC DNA]</scope>
</reference>
<dbReference type="GO" id="GO:0008270">
    <property type="term" value="F:zinc ion binding"/>
    <property type="evidence" value="ECO:0007669"/>
    <property type="project" value="UniProtKB-KW"/>
</dbReference>
<evidence type="ECO:0000256" key="4">
    <source>
        <dbReference type="ARBA" id="ARBA00022771"/>
    </source>
</evidence>
<dbReference type="InterPro" id="IPR006594">
    <property type="entry name" value="LisH"/>
</dbReference>
<dbReference type="InterPro" id="IPR044063">
    <property type="entry name" value="ZF_RING_GID"/>
</dbReference>
<comment type="subcellular location">
    <subcellularLocation>
        <location evidence="1">Cytoplasm</location>
    </subcellularLocation>
</comment>
<dbReference type="FunFam" id="3.30.40.10:FF:000143">
    <property type="entry name" value="Regulator of gluconeogenesis Rmd5"/>
    <property type="match status" value="1"/>
</dbReference>
<evidence type="ECO:0000313" key="10">
    <source>
        <dbReference type="Proteomes" id="UP000274131"/>
    </source>
</evidence>
<dbReference type="OrthoDB" id="1933281at2759"/>
<evidence type="ECO:0000313" key="9">
    <source>
        <dbReference type="EMBL" id="VDD90752.1"/>
    </source>
</evidence>
<keyword evidence="3" id="KW-0479">Metal-binding</keyword>
<dbReference type="InterPro" id="IPR006595">
    <property type="entry name" value="CTLH_C"/>
</dbReference>
<dbReference type="PROSITE" id="PS51867">
    <property type="entry name" value="ZF_RING_GID"/>
    <property type="match status" value="1"/>
</dbReference>
<evidence type="ECO:0000313" key="11">
    <source>
        <dbReference type="WBParaSite" id="EVEC_0000589201-mRNA-1"/>
    </source>
</evidence>
<dbReference type="STRING" id="51028.A0A0N4V6K5"/>
<accession>A0A0N4V6K5</accession>
<keyword evidence="4 6" id="KW-0863">Zinc-finger</keyword>
<reference evidence="11" key="1">
    <citation type="submission" date="2017-02" db="UniProtKB">
        <authorList>
            <consortium name="WormBaseParasite"/>
        </authorList>
    </citation>
    <scope>IDENTIFICATION</scope>
</reference>
<feature type="domain" description="CTLH" evidence="7">
    <location>
        <begin position="173"/>
        <end position="208"/>
    </location>
</feature>
<dbReference type="GO" id="GO:0005737">
    <property type="term" value="C:cytoplasm"/>
    <property type="evidence" value="ECO:0007669"/>
    <property type="project" value="UniProtKB-SubCell"/>
</dbReference>
<dbReference type="GO" id="GO:0034657">
    <property type="term" value="C:GID complex"/>
    <property type="evidence" value="ECO:0007669"/>
    <property type="project" value="TreeGrafter"/>
</dbReference>
<dbReference type="InterPro" id="IPR024964">
    <property type="entry name" value="CTLH/CRA"/>
</dbReference>
<dbReference type="AlphaFoldDB" id="A0A0N4V6K5"/>
<dbReference type="PROSITE" id="PS50896">
    <property type="entry name" value="LISH"/>
    <property type="match status" value="1"/>
</dbReference>
<dbReference type="GO" id="GO:0005634">
    <property type="term" value="C:nucleus"/>
    <property type="evidence" value="ECO:0007669"/>
    <property type="project" value="TreeGrafter"/>
</dbReference>
<keyword evidence="2" id="KW-0963">Cytoplasm</keyword>
<dbReference type="Proteomes" id="UP000274131">
    <property type="component" value="Unassembled WGS sequence"/>
</dbReference>
<dbReference type="PROSITE" id="PS50897">
    <property type="entry name" value="CTLH"/>
    <property type="match status" value="1"/>
</dbReference>
<dbReference type="EMBL" id="UXUI01008183">
    <property type="protein sequence ID" value="VDD90752.1"/>
    <property type="molecule type" value="Genomic_DNA"/>
</dbReference>
<evidence type="ECO:0000256" key="6">
    <source>
        <dbReference type="PROSITE-ProRule" id="PRU01215"/>
    </source>
</evidence>
<feature type="domain" description="RING-Gid-type" evidence="8">
    <location>
        <begin position="317"/>
        <end position="373"/>
    </location>
</feature>
<evidence type="ECO:0000256" key="1">
    <source>
        <dbReference type="ARBA" id="ARBA00004496"/>
    </source>
</evidence>
<dbReference type="Pfam" id="PF10607">
    <property type="entry name" value="CTLH"/>
    <property type="match status" value="1"/>
</dbReference>